<proteinExistence type="inferred from homology"/>
<dbReference type="SUPFAM" id="SSF52540">
    <property type="entry name" value="P-loop containing nucleoside triphosphate hydrolases"/>
    <property type="match status" value="1"/>
</dbReference>
<evidence type="ECO:0000256" key="1">
    <source>
        <dbReference type="ARBA" id="ARBA00005446"/>
    </source>
</evidence>
<dbReference type="GO" id="GO:0005694">
    <property type="term" value="C:chromosome"/>
    <property type="evidence" value="ECO:0007669"/>
    <property type="project" value="TreeGrafter"/>
</dbReference>
<dbReference type="EMBL" id="BRXZ01001377">
    <property type="protein sequence ID" value="GMH69678.1"/>
    <property type="molecule type" value="Genomic_DNA"/>
</dbReference>
<dbReference type="InterPro" id="IPR001650">
    <property type="entry name" value="Helicase_C-like"/>
</dbReference>
<dbReference type="GO" id="GO:0005634">
    <property type="term" value="C:nucleus"/>
    <property type="evidence" value="ECO:0007669"/>
    <property type="project" value="TreeGrafter"/>
</dbReference>
<evidence type="ECO:0000256" key="4">
    <source>
        <dbReference type="ARBA" id="ARBA00034617"/>
    </source>
</evidence>
<comment type="catalytic activity">
    <reaction evidence="4">
        <text>Couples ATP hydrolysis with the unwinding of duplex DNA by translocating in the 3'-5' direction.</text>
        <dbReference type="EC" id="5.6.2.4"/>
    </reaction>
</comment>
<gene>
    <name evidence="8" type="ORF">TrRE_jg209</name>
</gene>
<evidence type="ECO:0000259" key="6">
    <source>
        <dbReference type="PROSITE" id="PS51192"/>
    </source>
</evidence>
<keyword evidence="2" id="KW-0547">Nucleotide-binding</keyword>
<comment type="similarity">
    <text evidence="1">Belongs to the helicase family. RecQ subfamily.</text>
</comment>
<sequence length="737" mass="80060">SFLPGQAWAINRVLSSNSSLLVASTGGGKSLTYALPSLILPGLTIVVSPLISLMEDQIRRLPPCCISATLSGSLTKAEQALVVDDLIGGRVKVLFVSPERLCSAAFKRLLLPTYSPATRSYSRPLPPVSLLCVDEAHCLSQWSHNFRASYMRLRGILGTLKPGAVLALTATAGDEVIDDVCETLGIPKGRVGEFEDASLEEKDNPDRGDQGKGVRILSAERGNIDVAAVVVDGEDGRRNVVINMLKPRRKEDALRKEGDLEKLGFGRGTMATGSTIVYVWTKRQAEALCDLLKGSGVEGGVTYYHGGMTASDRSASQARFMKGKCRVIVATVAFGLGIDKGDVRGVVHACLPRSFEHYVQEIGRAGRDGGEALARCVVIREDAVAQRSLSHGGGVERAQVGRFLDVVGRATGEVVGDIPEEFRDGCVLGELDIGVPVMEAVVGCDVREETVETLTSLMEEEEFGRLLRLEGTMIDRVTVTMKKRALEELEEPVAKCIVKCGTKVGGGSADARLEELGGTAMDKGFFAYAKGNWKFGVVRVANCMGQGCQPRHVYAALRRLENTGELEVTVDTSARGKGFLVNLNKSGVEEKKEKKEKKMMERRKKVFSEIVVGYFQGKKNDDEVRATLDGMTIPKINSAKMGDVEFRRLVRDANNIMHDSTFDSSGFPDGAVTMGGEGCQEYAARAITNVLHGLDHPRLSPTVLWNMGEWASWREYDYEEVLEECRKICGVGIGRDI</sequence>
<protein>
    <recommendedName>
        <fullName evidence="5">DNA 3'-5' helicase</fullName>
        <ecNumber evidence="5">5.6.2.4</ecNumber>
    </recommendedName>
</protein>
<dbReference type="GO" id="GO:0009378">
    <property type="term" value="F:four-way junction helicase activity"/>
    <property type="evidence" value="ECO:0007669"/>
    <property type="project" value="TreeGrafter"/>
</dbReference>
<dbReference type="PROSITE" id="PS51192">
    <property type="entry name" value="HELICASE_ATP_BIND_1"/>
    <property type="match status" value="1"/>
</dbReference>
<feature type="domain" description="Helicase ATP-binding" evidence="6">
    <location>
        <begin position="10"/>
        <end position="190"/>
    </location>
</feature>
<dbReference type="GO" id="GO:0003676">
    <property type="term" value="F:nucleic acid binding"/>
    <property type="evidence" value="ECO:0007669"/>
    <property type="project" value="InterPro"/>
</dbReference>
<dbReference type="PANTHER" id="PTHR13710">
    <property type="entry name" value="DNA HELICASE RECQ FAMILY MEMBER"/>
    <property type="match status" value="1"/>
</dbReference>
<evidence type="ECO:0000259" key="7">
    <source>
        <dbReference type="PROSITE" id="PS51194"/>
    </source>
</evidence>
<evidence type="ECO:0000313" key="9">
    <source>
        <dbReference type="Proteomes" id="UP001165082"/>
    </source>
</evidence>
<dbReference type="SMART" id="SM00490">
    <property type="entry name" value="HELICc"/>
    <property type="match status" value="1"/>
</dbReference>
<dbReference type="InterPro" id="IPR027417">
    <property type="entry name" value="P-loop_NTPase"/>
</dbReference>
<dbReference type="SMART" id="SM00487">
    <property type="entry name" value="DEXDc"/>
    <property type="match status" value="1"/>
</dbReference>
<evidence type="ECO:0000313" key="8">
    <source>
        <dbReference type="EMBL" id="GMH69678.1"/>
    </source>
</evidence>
<evidence type="ECO:0000256" key="2">
    <source>
        <dbReference type="ARBA" id="ARBA00022741"/>
    </source>
</evidence>
<dbReference type="AlphaFoldDB" id="A0A9W7E8T4"/>
<dbReference type="GO" id="GO:0005524">
    <property type="term" value="F:ATP binding"/>
    <property type="evidence" value="ECO:0007669"/>
    <property type="project" value="UniProtKB-KW"/>
</dbReference>
<dbReference type="Pfam" id="PF00271">
    <property type="entry name" value="Helicase_C"/>
    <property type="match status" value="1"/>
</dbReference>
<dbReference type="InterPro" id="IPR011545">
    <property type="entry name" value="DEAD/DEAH_box_helicase_dom"/>
</dbReference>
<feature type="domain" description="Helicase C-terminal" evidence="7">
    <location>
        <begin position="264"/>
        <end position="415"/>
    </location>
</feature>
<dbReference type="GO" id="GO:0000724">
    <property type="term" value="P:double-strand break repair via homologous recombination"/>
    <property type="evidence" value="ECO:0007669"/>
    <property type="project" value="TreeGrafter"/>
</dbReference>
<reference evidence="8" key="1">
    <citation type="submission" date="2022-07" db="EMBL/GenBank/DDBJ databases">
        <title>Genome analysis of Parmales, a sister group of diatoms, reveals the evolutionary specialization of diatoms from phago-mixotrophs to photoautotrophs.</title>
        <authorList>
            <person name="Ban H."/>
            <person name="Sato S."/>
            <person name="Yoshikawa S."/>
            <person name="Kazumasa Y."/>
            <person name="Nakamura Y."/>
            <person name="Ichinomiya M."/>
            <person name="Saitoh K."/>
            <person name="Sato N."/>
            <person name="Blanc-Mathieu R."/>
            <person name="Endo H."/>
            <person name="Kuwata A."/>
            <person name="Ogata H."/>
        </authorList>
    </citation>
    <scope>NUCLEOTIDE SEQUENCE</scope>
</reference>
<dbReference type="InterPro" id="IPR014001">
    <property type="entry name" value="Helicase_ATP-bd"/>
</dbReference>
<dbReference type="Gene3D" id="3.40.50.300">
    <property type="entry name" value="P-loop containing nucleotide triphosphate hydrolases"/>
    <property type="match status" value="2"/>
</dbReference>
<keyword evidence="9" id="KW-1185">Reference proteome</keyword>
<comment type="caution">
    <text evidence="8">The sequence shown here is derived from an EMBL/GenBank/DDBJ whole genome shotgun (WGS) entry which is preliminary data.</text>
</comment>
<name>A0A9W7E8T4_9STRA</name>
<evidence type="ECO:0000256" key="3">
    <source>
        <dbReference type="ARBA" id="ARBA00022840"/>
    </source>
</evidence>
<keyword evidence="3" id="KW-0067">ATP-binding</keyword>
<dbReference type="EC" id="5.6.2.4" evidence="5"/>
<dbReference type="PROSITE" id="PS51194">
    <property type="entry name" value="HELICASE_CTER"/>
    <property type="match status" value="1"/>
</dbReference>
<dbReference type="Proteomes" id="UP001165082">
    <property type="component" value="Unassembled WGS sequence"/>
</dbReference>
<evidence type="ECO:0000256" key="5">
    <source>
        <dbReference type="ARBA" id="ARBA00034808"/>
    </source>
</evidence>
<organism evidence="8 9">
    <name type="scientific">Triparma retinervis</name>
    <dbReference type="NCBI Taxonomy" id="2557542"/>
    <lineage>
        <taxon>Eukaryota</taxon>
        <taxon>Sar</taxon>
        <taxon>Stramenopiles</taxon>
        <taxon>Ochrophyta</taxon>
        <taxon>Bolidophyceae</taxon>
        <taxon>Parmales</taxon>
        <taxon>Triparmaceae</taxon>
        <taxon>Triparma</taxon>
    </lineage>
</organism>
<dbReference type="PANTHER" id="PTHR13710:SF108">
    <property type="entry name" value="ATP-DEPENDENT DNA HELICASE Q4"/>
    <property type="match status" value="1"/>
</dbReference>
<dbReference type="GO" id="GO:0005737">
    <property type="term" value="C:cytoplasm"/>
    <property type="evidence" value="ECO:0007669"/>
    <property type="project" value="TreeGrafter"/>
</dbReference>
<dbReference type="GO" id="GO:0043138">
    <property type="term" value="F:3'-5' DNA helicase activity"/>
    <property type="evidence" value="ECO:0007669"/>
    <property type="project" value="UniProtKB-EC"/>
</dbReference>
<dbReference type="Pfam" id="PF00270">
    <property type="entry name" value="DEAD"/>
    <property type="match status" value="1"/>
</dbReference>
<feature type="non-terminal residue" evidence="8">
    <location>
        <position position="1"/>
    </location>
</feature>
<accession>A0A9W7E8T4</accession>
<dbReference type="OrthoDB" id="75161at2759"/>